<dbReference type="AlphaFoldDB" id="A0A2T6BKG2"/>
<dbReference type="Proteomes" id="UP000243978">
    <property type="component" value="Unassembled WGS sequence"/>
</dbReference>
<protein>
    <submittedName>
        <fullName evidence="1">Uncharacterized protein</fullName>
    </submittedName>
</protein>
<sequence>MMQPAVRRAVIFGLLALFLAPIVILGVSPADRVHGLAGPFAGAGGAAPAGGMQP</sequence>
<keyword evidence="2" id="KW-1185">Reference proteome</keyword>
<proteinExistence type="predicted"/>
<name>A0A2T6BKG2_9RHOB</name>
<gene>
    <name evidence="1" type="ORF">C8N43_1204</name>
</gene>
<comment type="caution">
    <text evidence="1">The sequence shown here is derived from an EMBL/GenBank/DDBJ whole genome shotgun (WGS) entry which is preliminary data.</text>
</comment>
<evidence type="ECO:0000313" key="2">
    <source>
        <dbReference type="Proteomes" id="UP000243978"/>
    </source>
</evidence>
<organism evidence="1 2">
    <name type="scientific">Litoreibacter ponti</name>
    <dbReference type="NCBI Taxonomy" id="1510457"/>
    <lineage>
        <taxon>Bacteria</taxon>
        <taxon>Pseudomonadati</taxon>
        <taxon>Pseudomonadota</taxon>
        <taxon>Alphaproteobacteria</taxon>
        <taxon>Rhodobacterales</taxon>
        <taxon>Roseobacteraceae</taxon>
        <taxon>Litoreibacter</taxon>
    </lineage>
</organism>
<dbReference type="EMBL" id="QBKS01000001">
    <property type="protein sequence ID" value="PTX56545.1"/>
    <property type="molecule type" value="Genomic_DNA"/>
</dbReference>
<reference evidence="1 2" key="1">
    <citation type="submission" date="2018-04" db="EMBL/GenBank/DDBJ databases">
        <title>Genomic Encyclopedia of Archaeal and Bacterial Type Strains, Phase II (KMG-II): from individual species to whole genera.</title>
        <authorList>
            <person name="Goeker M."/>
        </authorList>
    </citation>
    <scope>NUCLEOTIDE SEQUENCE [LARGE SCALE GENOMIC DNA]</scope>
    <source>
        <strain evidence="1 2">DSM 100977</strain>
    </source>
</reference>
<accession>A0A2T6BKG2</accession>
<evidence type="ECO:0000313" key="1">
    <source>
        <dbReference type="EMBL" id="PTX56545.1"/>
    </source>
</evidence>